<name>X1JYE8_9ZZZZ</name>
<protein>
    <recommendedName>
        <fullName evidence="1">Spore protein YkvP/CgeB glycosyl transferase-like domain-containing protein</fullName>
    </recommendedName>
</protein>
<dbReference type="EMBL" id="BARU01026182">
    <property type="protein sequence ID" value="GAH74833.1"/>
    <property type="molecule type" value="Genomic_DNA"/>
</dbReference>
<dbReference type="InterPro" id="IPR055259">
    <property type="entry name" value="YkvP/CgeB_Glyco_trans-like"/>
</dbReference>
<dbReference type="PANTHER" id="PTHR12526:SF630">
    <property type="entry name" value="GLYCOSYLTRANSFERASE"/>
    <property type="match status" value="1"/>
</dbReference>
<accession>X1JYE8</accession>
<dbReference type="AlphaFoldDB" id="X1JYE8"/>
<organism evidence="2">
    <name type="scientific">marine sediment metagenome</name>
    <dbReference type="NCBI Taxonomy" id="412755"/>
    <lineage>
        <taxon>unclassified sequences</taxon>
        <taxon>metagenomes</taxon>
        <taxon>ecological metagenomes</taxon>
    </lineage>
</organism>
<feature type="non-terminal residue" evidence="2">
    <location>
        <position position="1"/>
    </location>
</feature>
<dbReference type="Pfam" id="PF13524">
    <property type="entry name" value="Glyco_trans_1_2"/>
    <property type="match status" value="1"/>
</dbReference>
<gene>
    <name evidence="2" type="ORF">S03H2_42098</name>
</gene>
<dbReference type="PANTHER" id="PTHR12526">
    <property type="entry name" value="GLYCOSYLTRANSFERASE"/>
    <property type="match status" value="1"/>
</dbReference>
<evidence type="ECO:0000313" key="2">
    <source>
        <dbReference type="EMBL" id="GAH74833.1"/>
    </source>
</evidence>
<dbReference type="SUPFAM" id="SSF53756">
    <property type="entry name" value="UDP-Glycosyltransferase/glycogen phosphorylase"/>
    <property type="match status" value="1"/>
</dbReference>
<comment type="caution">
    <text evidence="2">The sequence shown here is derived from an EMBL/GenBank/DDBJ whole genome shotgun (WGS) entry which is preliminary data.</text>
</comment>
<dbReference type="Gene3D" id="3.40.50.2000">
    <property type="entry name" value="Glycogen Phosphorylase B"/>
    <property type="match status" value="1"/>
</dbReference>
<reference evidence="2" key="1">
    <citation type="journal article" date="2014" name="Front. Microbiol.">
        <title>High frequency of phylogenetically diverse reductive dehalogenase-homologous genes in deep subseafloor sedimentary metagenomes.</title>
        <authorList>
            <person name="Kawai M."/>
            <person name="Futagami T."/>
            <person name="Toyoda A."/>
            <person name="Takaki Y."/>
            <person name="Nishi S."/>
            <person name="Hori S."/>
            <person name="Arai W."/>
            <person name="Tsubouchi T."/>
            <person name="Morono Y."/>
            <person name="Uchiyama I."/>
            <person name="Ito T."/>
            <person name="Fujiyama A."/>
            <person name="Inagaki F."/>
            <person name="Takami H."/>
        </authorList>
    </citation>
    <scope>NUCLEOTIDE SEQUENCE</scope>
    <source>
        <strain evidence="2">Expedition CK06-06</strain>
    </source>
</reference>
<sequence length="95" mass="10728">AGTRLKIVEAMAFGRVVISSTIGAEGLLYKEGEHLLIADDSKHMAQLVIKVIEDSKFRNKIAINARKHVEVHYNCNHIAKELNDFYHQILRKTAS</sequence>
<proteinExistence type="predicted"/>
<evidence type="ECO:0000259" key="1">
    <source>
        <dbReference type="Pfam" id="PF13524"/>
    </source>
</evidence>
<feature type="domain" description="Spore protein YkvP/CgeB glycosyl transferase-like" evidence="1">
    <location>
        <begin position="5"/>
        <end position="82"/>
    </location>
</feature>